<proteinExistence type="predicted"/>
<evidence type="ECO:0000313" key="1">
    <source>
        <dbReference type="EMBL" id="RNL51687.1"/>
    </source>
</evidence>
<organism evidence="1 2">
    <name type="scientific">Pedobacter jejuensis</name>
    <dbReference type="NCBI Taxonomy" id="1268550"/>
    <lineage>
        <taxon>Bacteria</taxon>
        <taxon>Pseudomonadati</taxon>
        <taxon>Bacteroidota</taxon>
        <taxon>Sphingobacteriia</taxon>
        <taxon>Sphingobacteriales</taxon>
        <taxon>Sphingobacteriaceae</taxon>
        <taxon>Pedobacter</taxon>
    </lineage>
</organism>
<accession>A0A3N0BRT5</accession>
<dbReference type="EMBL" id="RBEE01000034">
    <property type="protein sequence ID" value="RNL51687.1"/>
    <property type="molecule type" value="Genomic_DNA"/>
</dbReference>
<evidence type="ECO:0000313" key="2">
    <source>
        <dbReference type="Proteomes" id="UP000274046"/>
    </source>
</evidence>
<dbReference type="AlphaFoldDB" id="A0A3N0BRT5"/>
<gene>
    <name evidence="1" type="ORF">D7004_14310</name>
</gene>
<keyword evidence="2" id="KW-1185">Reference proteome</keyword>
<dbReference type="Proteomes" id="UP000274046">
    <property type="component" value="Unassembled WGS sequence"/>
</dbReference>
<name>A0A3N0BRT5_9SPHI</name>
<reference evidence="1 2" key="1">
    <citation type="submission" date="2018-10" db="EMBL/GenBank/DDBJ databases">
        <title>Genome sequencing of Pedobacter jejuensis TNB23.</title>
        <authorList>
            <person name="Cho Y.-J."/>
            <person name="Cho A."/>
            <person name="Kim O.-S."/>
        </authorList>
    </citation>
    <scope>NUCLEOTIDE SEQUENCE [LARGE SCALE GENOMIC DNA]</scope>
    <source>
        <strain evidence="1 2">TNB23</strain>
    </source>
</reference>
<protein>
    <submittedName>
        <fullName evidence="1">Uncharacterized protein</fullName>
    </submittedName>
</protein>
<comment type="caution">
    <text evidence="1">The sequence shown here is derived from an EMBL/GenBank/DDBJ whole genome shotgun (WGS) entry which is preliminary data.</text>
</comment>
<sequence length="95" mass="10670">MYIFYRSTAKQSDVLIVTLKLTGNDMQNHTSLKFSPTDKLKHELLGSLGVIGMLSESMIKCSDSTKKNRFAKIIHTLAKRNMQLIASFETNDTSS</sequence>